<dbReference type="EnsemblPlants" id="Kaladp0081s0142.1.v1.1">
    <property type="protein sequence ID" value="Kaladp0081s0142.1.v1.1.CDS.1"/>
    <property type="gene ID" value="Kaladp0081s0142.v1.1"/>
</dbReference>
<proteinExistence type="predicted"/>
<keyword evidence="2" id="KW-1185">Reference proteome</keyword>
<dbReference type="PANTHER" id="PTHR15319">
    <property type="entry name" value="TATA BOX-BINDING PROTEIN ASSOCIATED FACTOR RNA POLYMERASE I SUBUNIT C"/>
    <property type="match status" value="1"/>
</dbReference>
<organism evidence="1 2">
    <name type="scientific">Kalanchoe fedtschenkoi</name>
    <name type="common">Lavender scallops</name>
    <name type="synonym">South American air plant</name>
    <dbReference type="NCBI Taxonomy" id="63787"/>
    <lineage>
        <taxon>Eukaryota</taxon>
        <taxon>Viridiplantae</taxon>
        <taxon>Streptophyta</taxon>
        <taxon>Embryophyta</taxon>
        <taxon>Tracheophyta</taxon>
        <taxon>Spermatophyta</taxon>
        <taxon>Magnoliopsida</taxon>
        <taxon>eudicotyledons</taxon>
        <taxon>Gunneridae</taxon>
        <taxon>Pentapetalae</taxon>
        <taxon>Saxifragales</taxon>
        <taxon>Crassulaceae</taxon>
        <taxon>Kalanchoe</taxon>
    </lineage>
</organism>
<reference evidence="1" key="1">
    <citation type="submission" date="2021-01" db="UniProtKB">
        <authorList>
            <consortium name="EnsemblPlants"/>
        </authorList>
    </citation>
    <scope>IDENTIFICATION</scope>
</reference>
<dbReference type="Proteomes" id="UP000594263">
    <property type="component" value="Unplaced"/>
</dbReference>
<dbReference type="OMA" id="WYASREL"/>
<name>A0A7N0UR45_KALFE</name>
<dbReference type="GO" id="GO:0001164">
    <property type="term" value="F:RNA polymerase I core promoter sequence-specific DNA binding"/>
    <property type="evidence" value="ECO:0007669"/>
    <property type="project" value="TreeGrafter"/>
</dbReference>
<sequence>MDFSEDWKSLFSANSVYKAPRLVSSPSTFGPLVFNPVPDTSTTLLSSTSVLPPLSELAAASGLSLSRFVSTSTNPESYLPPSLACSISYSGIPDDYGPDGKFEFWNNRLQLLRCPGEESEIVFFPVGENFDQVGFVKLIVKDRKLTTDGEVAVGANKKLGHRIVKLLVNLIEEDLTEAGSEKNIGTRIGNLMVLTMYSVHWFCVKVRAVGLESDEKPCLAYLGGKQFKSCAVADAAWSPHLPEESLVLLTSGELFLFDLNSIPRNSSWNKGKRFTALCNGPHGVSEKHKWFACEFSWHPRILVVGHEEAIFLLDLRFEESSVSSLVRIEALDVKNRLAEKDLFITLARAGFDGFHFVVASKCVLALIDVRKPLMPVLQWNHNLDEPTYVNVYKLSDLRSGLRDDLYGWATATGSCIILGSFWHNEFSVFIYGPSEPASKGSFVSKISEVSTSFYAWELPSEIVLTGHGCRCGSCLIGNEFFKDALPKWVSWQQKKEITLGFGIINTNMSSLLSGHHGTGGFTLVRLLSSGKLESEGYCASWKFSNVSGEAHESYLKHVGDNHLCSAAQDRYKFPRRFKYLKFEYLFAYLNGDINNHLISNQRTPIGSHLKKEFRNVDSYKFIGEELKAFGLGMSKSIKEVLEDSSFPTSVHELAVRRMWTGLPMNLLQLAFSNYSELLEVRLDMKLVSLEFLPVPREPELPPFFSRKCSRRSNKWSSKVKRADDIVGPLLPLPVLVSLQKASVESISHANQSVGSSYESKLAYQCAEVKKAAEEIAVNVLSDGNSVTALDNDKEDTAADCFEASLFSSTRPFFMYTQGPITEEHLISVNGSEQDGSKNKDDRHTTYICKSKNGSSENMEDVEQDQFADLCPVELKFRGPVVIGKESQRAFSLLKRQFSKWLAGVDVYQEFCRGRKYQKKA</sequence>
<protein>
    <submittedName>
        <fullName evidence="1">Uncharacterized protein</fullName>
    </submittedName>
</protein>
<dbReference type="Gramene" id="Kaladp0081s0142.1.v1.1">
    <property type="protein sequence ID" value="Kaladp0081s0142.1.v1.1.CDS.1"/>
    <property type="gene ID" value="Kaladp0081s0142.v1.1"/>
</dbReference>
<accession>A0A7N0UR45</accession>
<evidence type="ECO:0000313" key="2">
    <source>
        <dbReference type="Proteomes" id="UP000594263"/>
    </source>
</evidence>
<dbReference type="InterPro" id="IPR038801">
    <property type="entry name" value="TAF1C"/>
</dbReference>
<dbReference type="PANTHER" id="PTHR15319:SF1">
    <property type="entry name" value="TATA BOX-BINDING PROTEIN-ASSOCIATED FACTOR RNA POLYMERASE I SUBUNIT C"/>
    <property type="match status" value="1"/>
</dbReference>
<evidence type="ECO:0000313" key="1">
    <source>
        <dbReference type="EnsemblPlants" id="Kaladp0081s0142.1.v1.1.CDS.1"/>
    </source>
</evidence>
<dbReference type="GO" id="GO:0001650">
    <property type="term" value="C:fibrillar center"/>
    <property type="evidence" value="ECO:0007669"/>
    <property type="project" value="TreeGrafter"/>
</dbReference>
<dbReference type="AlphaFoldDB" id="A0A7N0UR45"/>